<evidence type="ECO:0000313" key="2">
    <source>
        <dbReference type="EMBL" id="MPC71558.1"/>
    </source>
</evidence>
<name>A0A5B7HSA0_PORTR</name>
<gene>
    <name evidence="2" type="ORF">E2C01_065836</name>
</gene>
<evidence type="ECO:0000256" key="1">
    <source>
        <dbReference type="SAM" id="MobiDB-lite"/>
    </source>
</evidence>
<keyword evidence="3" id="KW-1185">Reference proteome</keyword>
<organism evidence="2 3">
    <name type="scientific">Portunus trituberculatus</name>
    <name type="common">Swimming crab</name>
    <name type="synonym">Neptunus trituberculatus</name>
    <dbReference type="NCBI Taxonomy" id="210409"/>
    <lineage>
        <taxon>Eukaryota</taxon>
        <taxon>Metazoa</taxon>
        <taxon>Ecdysozoa</taxon>
        <taxon>Arthropoda</taxon>
        <taxon>Crustacea</taxon>
        <taxon>Multicrustacea</taxon>
        <taxon>Malacostraca</taxon>
        <taxon>Eumalacostraca</taxon>
        <taxon>Eucarida</taxon>
        <taxon>Decapoda</taxon>
        <taxon>Pleocyemata</taxon>
        <taxon>Brachyura</taxon>
        <taxon>Eubrachyura</taxon>
        <taxon>Portunoidea</taxon>
        <taxon>Portunidae</taxon>
        <taxon>Portuninae</taxon>
        <taxon>Portunus</taxon>
    </lineage>
</organism>
<dbReference type="AlphaFoldDB" id="A0A5B7HSA0"/>
<reference evidence="2 3" key="1">
    <citation type="submission" date="2019-05" db="EMBL/GenBank/DDBJ databases">
        <title>Another draft genome of Portunus trituberculatus and its Hox gene families provides insights of decapod evolution.</title>
        <authorList>
            <person name="Jeong J.-H."/>
            <person name="Song I."/>
            <person name="Kim S."/>
            <person name="Choi T."/>
            <person name="Kim D."/>
            <person name="Ryu S."/>
            <person name="Kim W."/>
        </authorList>
    </citation>
    <scope>NUCLEOTIDE SEQUENCE [LARGE SCALE GENOMIC DNA]</scope>
    <source>
        <tissue evidence="2">Muscle</tissue>
    </source>
</reference>
<feature type="region of interest" description="Disordered" evidence="1">
    <location>
        <begin position="67"/>
        <end position="102"/>
    </location>
</feature>
<sequence>MIAAAKPVDFSESTEPSHTMRGRVTWLAHPAAPHGIWSMSPRAMSSCPILLCLCQCFSASASHLAAQSDHRDSPRLKNRGSVCRAEKPLGGGVEGKQRLIPR</sequence>
<accession>A0A5B7HSA0</accession>
<comment type="caution">
    <text evidence="2">The sequence shown here is derived from an EMBL/GenBank/DDBJ whole genome shotgun (WGS) entry which is preliminary data.</text>
</comment>
<dbReference type="EMBL" id="VSRR010033110">
    <property type="protein sequence ID" value="MPC71558.1"/>
    <property type="molecule type" value="Genomic_DNA"/>
</dbReference>
<dbReference type="Proteomes" id="UP000324222">
    <property type="component" value="Unassembled WGS sequence"/>
</dbReference>
<proteinExistence type="predicted"/>
<evidence type="ECO:0000313" key="3">
    <source>
        <dbReference type="Proteomes" id="UP000324222"/>
    </source>
</evidence>
<protein>
    <submittedName>
        <fullName evidence="2">Uncharacterized protein</fullName>
    </submittedName>
</protein>